<evidence type="ECO:0000256" key="1">
    <source>
        <dbReference type="PROSITE-ProRule" id="PRU00409"/>
    </source>
</evidence>
<dbReference type="Proteomes" id="UP001499863">
    <property type="component" value="Unassembled WGS sequence"/>
</dbReference>
<keyword evidence="1" id="KW-0067">ATP-binding</keyword>
<dbReference type="PROSITE" id="PS50975">
    <property type="entry name" value="ATP_GRASP"/>
    <property type="match status" value="1"/>
</dbReference>
<protein>
    <recommendedName>
        <fullName evidence="2">ATP-grasp domain-containing protein</fullName>
    </recommendedName>
</protein>
<dbReference type="InterPro" id="IPR011761">
    <property type="entry name" value="ATP-grasp"/>
</dbReference>
<dbReference type="EMBL" id="BAAAKJ010000013">
    <property type="protein sequence ID" value="GAA1382779.1"/>
    <property type="molecule type" value="Genomic_DNA"/>
</dbReference>
<accession>A0ABN1XK95</accession>
<name>A0ABN1XK95_9ACTN</name>
<feature type="domain" description="ATP-grasp" evidence="2">
    <location>
        <begin position="149"/>
        <end position="363"/>
    </location>
</feature>
<evidence type="ECO:0000259" key="2">
    <source>
        <dbReference type="PROSITE" id="PS50975"/>
    </source>
</evidence>
<proteinExistence type="predicted"/>
<comment type="caution">
    <text evidence="3">The sequence shown here is derived from an EMBL/GenBank/DDBJ whole genome shotgun (WGS) entry which is preliminary data.</text>
</comment>
<evidence type="ECO:0000313" key="4">
    <source>
        <dbReference type="Proteomes" id="UP001499863"/>
    </source>
</evidence>
<dbReference type="RefSeq" id="WP_344324102.1">
    <property type="nucleotide sequence ID" value="NZ_BAAAKJ010000013.1"/>
</dbReference>
<reference evidence="3 4" key="1">
    <citation type="journal article" date="2019" name="Int. J. Syst. Evol. Microbiol.">
        <title>The Global Catalogue of Microorganisms (GCM) 10K type strain sequencing project: providing services to taxonomists for standard genome sequencing and annotation.</title>
        <authorList>
            <consortium name="The Broad Institute Genomics Platform"/>
            <consortium name="The Broad Institute Genome Sequencing Center for Infectious Disease"/>
            <person name="Wu L."/>
            <person name="Ma J."/>
        </authorList>
    </citation>
    <scope>NUCLEOTIDE SEQUENCE [LARGE SCALE GENOMIC DNA]</scope>
    <source>
        <strain evidence="3 4">JCM 12393</strain>
    </source>
</reference>
<gene>
    <name evidence="3" type="ORF">GCM10009639_02260</name>
</gene>
<keyword evidence="1" id="KW-0547">Nucleotide-binding</keyword>
<evidence type="ECO:0000313" key="3">
    <source>
        <dbReference type="EMBL" id="GAA1382779.1"/>
    </source>
</evidence>
<dbReference type="SUPFAM" id="SSF56059">
    <property type="entry name" value="Glutathione synthetase ATP-binding domain-like"/>
    <property type="match status" value="1"/>
</dbReference>
<organism evidence="3 4">
    <name type="scientific">Kitasatospora putterlickiae</name>
    <dbReference type="NCBI Taxonomy" id="221725"/>
    <lineage>
        <taxon>Bacteria</taxon>
        <taxon>Bacillati</taxon>
        <taxon>Actinomycetota</taxon>
        <taxon>Actinomycetes</taxon>
        <taxon>Kitasatosporales</taxon>
        <taxon>Streptomycetaceae</taxon>
        <taxon>Kitasatospora</taxon>
    </lineage>
</organism>
<dbReference type="Gene3D" id="3.30.470.20">
    <property type="entry name" value="ATP-grasp fold, B domain"/>
    <property type="match status" value="1"/>
</dbReference>
<keyword evidence="4" id="KW-1185">Reference proteome</keyword>
<sequence>MDGWVGAWTGGRRTVHIGNVADFNEQFRQGDEPDRRSRRLRQAHHYAGLAVAYGPDPAALVLPAEVDRAWIDLLARELDWGQVESHTGVAPDSTVAQALAARPALAERLAAAPGPVLHWGRTADLGDGPELAAVRRYESKAATHELFTALAPDHPGVRVPRQEHADTPRRAARRLTARAARGLTTVLKSPHGVGGYGTAVITPQDLFAAGGARALLRRLVREDALPPGGELLLEEYVDGGPAGSGRLRDLTFDAVIGADGRVHPVGVGEMSVDGTRYQGVTVGPGTVPPGAAAVAERFGLAVGERLAAAGHRGWYDVDFVTDRERGLAPTEANLRLTGPAIAFVLRHRLDQVRGPGHLVRTLDAMPLGARLSQEALFGHLERLRPRCERLGATVLPLMVTACYEPEPAVGLALAARGAEALDAAQALLGSAHHALGRMFEALR</sequence>